<protein>
    <submittedName>
        <fullName evidence="5">Unannotated protein</fullName>
    </submittedName>
</protein>
<gene>
    <name evidence="5" type="ORF">UFOPK2658_00222</name>
    <name evidence="6" type="ORF">UFOPK2880_00461</name>
    <name evidence="7" type="ORF">UFOPK3304_00616</name>
    <name evidence="8" type="ORF">UFOPK3494_00576</name>
    <name evidence="9" type="ORF">UFOPK4134_00016</name>
</gene>
<dbReference type="InterPro" id="IPR013520">
    <property type="entry name" value="Ribonucl_H"/>
</dbReference>
<evidence type="ECO:0000313" key="6">
    <source>
        <dbReference type="EMBL" id="CAB4765691.1"/>
    </source>
</evidence>
<evidence type="ECO:0000259" key="4">
    <source>
        <dbReference type="SMART" id="SM00479"/>
    </source>
</evidence>
<accession>A0A6J6QA75</accession>
<dbReference type="PANTHER" id="PTHR30231:SF4">
    <property type="entry name" value="PROTEIN NEN2"/>
    <property type="match status" value="1"/>
</dbReference>
<evidence type="ECO:0000256" key="3">
    <source>
        <dbReference type="ARBA" id="ARBA00022839"/>
    </source>
</evidence>
<keyword evidence="3" id="KW-0269">Exonuclease</keyword>
<reference evidence="5" key="1">
    <citation type="submission" date="2020-05" db="EMBL/GenBank/DDBJ databases">
        <authorList>
            <person name="Chiriac C."/>
            <person name="Salcher M."/>
            <person name="Ghai R."/>
            <person name="Kavagutti S V."/>
        </authorList>
    </citation>
    <scope>NUCLEOTIDE SEQUENCE</scope>
</reference>
<dbReference type="EMBL" id="CAEZZP010000017">
    <property type="protein sequence ID" value="CAB4765691.1"/>
    <property type="molecule type" value="Genomic_DNA"/>
</dbReference>
<dbReference type="GO" id="GO:0005829">
    <property type="term" value="C:cytosol"/>
    <property type="evidence" value="ECO:0007669"/>
    <property type="project" value="TreeGrafter"/>
</dbReference>
<name>A0A6J6QA75_9ZZZZ</name>
<feature type="domain" description="Exonuclease" evidence="4">
    <location>
        <begin position="17"/>
        <end position="187"/>
    </location>
</feature>
<dbReference type="EMBL" id="CAFBMF010000025">
    <property type="protein sequence ID" value="CAB4894280.1"/>
    <property type="molecule type" value="Genomic_DNA"/>
</dbReference>
<dbReference type="PANTHER" id="PTHR30231">
    <property type="entry name" value="DNA POLYMERASE III SUBUNIT EPSILON"/>
    <property type="match status" value="1"/>
</dbReference>
<evidence type="ECO:0000313" key="7">
    <source>
        <dbReference type="EMBL" id="CAB4863970.1"/>
    </source>
</evidence>
<dbReference type="EMBL" id="CAEZYH010000004">
    <property type="protein sequence ID" value="CAB4708097.1"/>
    <property type="molecule type" value="Genomic_DNA"/>
</dbReference>
<evidence type="ECO:0000313" key="5">
    <source>
        <dbReference type="EMBL" id="CAB4708097.1"/>
    </source>
</evidence>
<evidence type="ECO:0000313" key="8">
    <source>
        <dbReference type="EMBL" id="CAB4894280.1"/>
    </source>
</evidence>
<dbReference type="CDD" id="cd06127">
    <property type="entry name" value="DEDDh"/>
    <property type="match status" value="1"/>
</dbReference>
<evidence type="ECO:0000313" key="9">
    <source>
        <dbReference type="EMBL" id="CAB5016591.1"/>
    </source>
</evidence>
<evidence type="ECO:0000256" key="2">
    <source>
        <dbReference type="ARBA" id="ARBA00022801"/>
    </source>
</evidence>
<dbReference type="EMBL" id="CAFBPS010000001">
    <property type="protein sequence ID" value="CAB5016591.1"/>
    <property type="molecule type" value="Genomic_DNA"/>
</dbReference>
<dbReference type="Pfam" id="PF00929">
    <property type="entry name" value="RNase_T"/>
    <property type="match status" value="1"/>
</dbReference>
<keyword evidence="1" id="KW-0540">Nuclease</keyword>
<dbReference type="FunFam" id="3.30.420.10:FF:000045">
    <property type="entry name" value="3'-5' exonuclease DinG"/>
    <property type="match status" value="1"/>
</dbReference>
<dbReference type="Gene3D" id="3.30.420.10">
    <property type="entry name" value="Ribonuclease H-like superfamily/Ribonuclease H"/>
    <property type="match status" value="1"/>
</dbReference>
<dbReference type="EMBL" id="CAFBLJ010000023">
    <property type="protein sequence ID" value="CAB4863970.1"/>
    <property type="molecule type" value="Genomic_DNA"/>
</dbReference>
<dbReference type="InterPro" id="IPR012337">
    <property type="entry name" value="RNaseH-like_sf"/>
</dbReference>
<dbReference type="GO" id="GO:0003676">
    <property type="term" value="F:nucleic acid binding"/>
    <property type="evidence" value="ECO:0007669"/>
    <property type="project" value="InterPro"/>
</dbReference>
<organism evidence="5">
    <name type="scientific">freshwater metagenome</name>
    <dbReference type="NCBI Taxonomy" id="449393"/>
    <lineage>
        <taxon>unclassified sequences</taxon>
        <taxon>metagenomes</taxon>
        <taxon>ecological metagenomes</taxon>
    </lineage>
</organism>
<dbReference type="InterPro" id="IPR036397">
    <property type="entry name" value="RNaseH_sf"/>
</dbReference>
<dbReference type="GO" id="GO:0008408">
    <property type="term" value="F:3'-5' exonuclease activity"/>
    <property type="evidence" value="ECO:0007669"/>
    <property type="project" value="TreeGrafter"/>
</dbReference>
<dbReference type="SMART" id="SM00479">
    <property type="entry name" value="EXOIII"/>
    <property type="match status" value="1"/>
</dbReference>
<keyword evidence="2" id="KW-0378">Hydrolase</keyword>
<sequence length="199" mass="22176">MEEQNQRPSAPPTLAASFAVVDVETTGLRFDRDQILQIAVVLQDWTAHPTSVWSTYVRPSQFWSRDLGPQHVHGISRRKLIFAPTTAQAMRKFAQLTSGRILVAHNAEFDTKFLQAAALESHIDLNWAGVLCTLKLSRKLDPKREQTHKLSTLCEKYGVVLDQAHHAEHDARATAEVLPHLLSAHGVTDAESLQPFIGS</sequence>
<dbReference type="AlphaFoldDB" id="A0A6J6QA75"/>
<evidence type="ECO:0000256" key="1">
    <source>
        <dbReference type="ARBA" id="ARBA00022722"/>
    </source>
</evidence>
<dbReference type="SUPFAM" id="SSF53098">
    <property type="entry name" value="Ribonuclease H-like"/>
    <property type="match status" value="1"/>
</dbReference>
<proteinExistence type="predicted"/>